<dbReference type="PROSITE" id="PS50950">
    <property type="entry name" value="ZF_THAP"/>
    <property type="match status" value="1"/>
</dbReference>
<dbReference type="FunFam" id="3.30.160.60:FF:000870">
    <property type="entry name" value="zinc finger protein 197 isoform X1"/>
    <property type="match status" value="1"/>
</dbReference>
<evidence type="ECO:0000256" key="7">
    <source>
        <dbReference type="ARBA" id="ARBA00023242"/>
    </source>
</evidence>
<dbReference type="Ensembl" id="ENSDLAT00005077680.1">
    <property type="protein sequence ID" value="ENSDLAP00005079645.1"/>
    <property type="gene ID" value="ENSDLAG00005010383.2"/>
</dbReference>
<feature type="domain" description="C2H2-type" evidence="11">
    <location>
        <begin position="354"/>
        <end position="381"/>
    </location>
</feature>
<feature type="region of interest" description="Disordered" evidence="10">
    <location>
        <begin position="212"/>
        <end position="298"/>
    </location>
</feature>
<accession>A0A8P4KM62</accession>
<reference evidence="13" key="1">
    <citation type="submission" date="2025-08" db="UniProtKB">
        <authorList>
            <consortium name="Ensembl"/>
        </authorList>
    </citation>
    <scope>IDENTIFICATION</scope>
</reference>
<organism evidence="13 14">
    <name type="scientific">Dicentrarchus labrax</name>
    <name type="common">European seabass</name>
    <name type="synonym">Morone labrax</name>
    <dbReference type="NCBI Taxonomy" id="13489"/>
    <lineage>
        <taxon>Eukaryota</taxon>
        <taxon>Metazoa</taxon>
        <taxon>Chordata</taxon>
        <taxon>Craniata</taxon>
        <taxon>Vertebrata</taxon>
        <taxon>Euteleostomi</taxon>
        <taxon>Actinopterygii</taxon>
        <taxon>Neopterygii</taxon>
        <taxon>Teleostei</taxon>
        <taxon>Neoteleostei</taxon>
        <taxon>Acanthomorphata</taxon>
        <taxon>Eupercaria</taxon>
        <taxon>Moronidae</taxon>
        <taxon>Dicentrarchus</taxon>
    </lineage>
</organism>
<dbReference type="GeneTree" id="ENSGT00940000162287"/>
<evidence type="ECO:0000256" key="9">
    <source>
        <dbReference type="PROSITE-ProRule" id="PRU00309"/>
    </source>
</evidence>
<dbReference type="PANTHER" id="PTHR24394">
    <property type="entry name" value="ZINC FINGER PROTEIN"/>
    <property type="match status" value="1"/>
</dbReference>
<evidence type="ECO:0000259" key="11">
    <source>
        <dbReference type="PROSITE" id="PS50157"/>
    </source>
</evidence>
<evidence type="ECO:0000313" key="14">
    <source>
        <dbReference type="Proteomes" id="UP000694389"/>
    </source>
</evidence>
<feature type="domain" description="C2H2-type" evidence="11">
    <location>
        <begin position="383"/>
        <end position="410"/>
    </location>
</feature>
<dbReference type="SMART" id="SM00355">
    <property type="entry name" value="ZnF_C2H2"/>
    <property type="match status" value="6"/>
</dbReference>
<dbReference type="PANTHER" id="PTHR24394:SF29">
    <property type="entry name" value="MYONEURIN"/>
    <property type="match status" value="1"/>
</dbReference>
<evidence type="ECO:0000256" key="5">
    <source>
        <dbReference type="ARBA" id="ARBA00022833"/>
    </source>
</evidence>
<dbReference type="InterPro" id="IPR006612">
    <property type="entry name" value="THAP_Znf"/>
</dbReference>
<feature type="compositionally biased region" description="Basic residues" evidence="10">
    <location>
        <begin position="621"/>
        <end position="633"/>
    </location>
</feature>
<feature type="compositionally biased region" description="Acidic residues" evidence="10">
    <location>
        <begin position="245"/>
        <end position="263"/>
    </location>
</feature>
<dbReference type="InterPro" id="IPR036236">
    <property type="entry name" value="Znf_C2H2_sf"/>
</dbReference>
<evidence type="ECO:0000256" key="4">
    <source>
        <dbReference type="ARBA" id="ARBA00022771"/>
    </source>
</evidence>
<keyword evidence="4 8" id="KW-0863">Zinc-finger</keyword>
<dbReference type="PROSITE" id="PS50157">
    <property type="entry name" value="ZINC_FINGER_C2H2_2"/>
    <property type="match status" value="6"/>
</dbReference>
<comment type="subcellular location">
    <subcellularLocation>
        <location evidence="1">Nucleus</location>
    </subcellularLocation>
</comment>
<keyword evidence="3" id="KW-0677">Repeat</keyword>
<evidence type="ECO:0000256" key="6">
    <source>
        <dbReference type="ARBA" id="ARBA00023125"/>
    </source>
</evidence>
<keyword evidence="5" id="KW-0862">Zinc</keyword>
<feature type="compositionally biased region" description="Acidic residues" evidence="10">
    <location>
        <begin position="281"/>
        <end position="290"/>
    </location>
</feature>
<feature type="compositionally biased region" description="Acidic residues" evidence="10">
    <location>
        <begin position="528"/>
        <end position="539"/>
    </location>
</feature>
<feature type="region of interest" description="Disordered" evidence="10">
    <location>
        <begin position="1"/>
        <end position="38"/>
    </location>
</feature>
<feature type="domain" description="C2H2-type" evidence="11">
    <location>
        <begin position="411"/>
        <end position="438"/>
    </location>
</feature>
<dbReference type="SUPFAM" id="SSF57716">
    <property type="entry name" value="Glucocorticoid receptor-like (DNA-binding domain)"/>
    <property type="match status" value="1"/>
</dbReference>
<dbReference type="Gene3D" id="3.30.160.60">
    <property type="entry name" value="Classic Zinc Finger"/>
    <property type="match status" value="5"/>
</dbReference>
<sequence length="674" mass="77380">MADSAKKPKKARSEESRKRKRETDSERNRTRVPLGQAFSRWRELKSSTGCNSDAHLAFLLMDYYQHQKVTSTPSKGHKGPPKPLVSSIQESDRDRDEDFPVPDVQPFITETEEVDVLESRMTDYTLKSRMCSVFECDSWRRKVQRFKLPQDPERRLEWVQFLFDVNGQRLKESSWTDITICCEHFTADCFVQQTPETATVQLKSSAVPSLCIKSEPDESEPPQTVSADEDHSTTTGVADIKEESEPTDETEESGDESEMDSDEDWKPVNERLLNKKLHNDESDEESEGDSDNNPPLPPKHSQLCTDCGMFFNKQKPHTCEHIIKPFSCNICGKRCVSEVALTSHSRIHDANYEHPCKYCHVTFKTKVDKRTHEQIHLSEGKPYKCPDCPETFATYKECRIHLEDHRGPRKLKCDFCGVEFVTPLSLQRHLTVHTGMKPFKCSVCQRGFKQASHLKSHMRLHTGERPYKCQHCDKCFNHNVSLKSHVQRYHSSNSGREQKTETINQRESDAADAESNGNKRGVDSGLDNAEEEQEMEEEEPKEKKNKRSTGRPIGRPKRYESDSVALDVQVEGQCSNRRTEKRQAQKVKKTQRGDEFSEDQPSDSDMSFDSAEEEEEETSKKAIKNTARSRNRSKTSNSDSDFDPEERKEKRSSSQNSGRGSGRRRGRPRKNLVV</sequence>
<evidence type="ECO:0000256" key="8">
    <source>
        <dbReference type="PROSITE-ProRule" id="PRU00042"/>
    </source>
</evidence>
<feature type="domain" description="C2H2-type" evidence="11">
    <location>
        <begin position="467"/>
        <end position="495"/>
    </location>
</feature>
<keyword evidence="2" id="KW-0479">Metal-binding</keyword>
<protein>
    <submittedName>
        <fullName evidence="13">Uncharacterized protein</fullName>
    </submittedName>
</protein>
<dbReference type="PROSITE" id="PS00028">
    <property type="entry name" value="ZINC_FINGER_C2H2_1"/>
    <property type="match status" value="6"/>
</dbReference>
<feature type="region of interest" description="Disordered" evidence="10">
    <location>
        <begin position="487"/>
        <end position="674"/>
    </location>
</feature>
<keyword evidence="7" id="KW-0539">Nucleus</keyword>
<feature type="compositionally biased region" description="Basic residues" evidence="10">
    <location>
        <begin position="661"/>
        <end position="674"/>
    </location>
</feature>
<keyword evidence="6 9" id="KW-0238">DNA-binding</keyword>
<proteinExistence type="predicted"/>
<dbReference type="GO" id="GO:0000981">
    <property type="term" value="F:DNA-binding transcription factor activity, RNA polymerase II-specific"/>
    <property type="evidence" value="ECO:0007669"/>
    <property type="project" value="TreeGrafter"/>
</dbReference>
<dbReference type="GeneID" id="127360397"/>
<name>A0A8P4KM62_DICLA</name>
<dbReference type="SUPFAM" id="SSF57667">
    <property type="entry name" value="beta-beta-alpha zinc fingers"/>
    <property type="match status" value="4"/>
</dbReference>
<dbReference type="SMART" id="SM00692">
    <property type="entry name" value="DM3"/>
    <property type="match status" value="1"/>
</dbReference>
<evidence type="ECO:0000256" key="3">
    <source>
        <dbReference type="ARBA" id="ARBA00022737"/>
    </source>
</evidence>
<feature type="domain" description="C2H2-type" evidence="11">
    <location>
        <begin position="326"/>
        <end position="353"/>
    </location>
</feature>
<feature type="region of interest" description="Disordered" evidence="10">
    <location>
        <begin position="70"/>
        <end position="103"/>
    </location>
</feature>
<evidence type="ECO:0000256" key="1">
    <source>
        <dbReference type="ARBA" id="ARBA00004123"/>
    </source>
</evidence>
<dbReference type="GO" id="GO:0003677">
    <property type="term" value="F:DNA binding"/>
    <property type="evidence" value="ECO:0007669"/>
    <property type="project" value="UniProtKB-UniRule"/>
</dbReference>
<dbReference type="InterPro" id="IPR013087">
    <property type="entry name" value="Znf_C2H2_type"/>
</dbReference>
<evidence type="ECO:0000259" key="12">
    <source>
        <dbReference type="PROSITE" id="PS50950"/>
    </source>
</evidence>
<dbReference type="RefSeq" id="XP_051250940.1">
    <property type="nucleotide sequence ID" value="XM_051394980.1"/>
</dbReference>
<feature type="compositionally biased region" description="Basic and acidic residues" evidence="10">
    <location>
        <begin position="264"/>
        <end position="280"/>
    </location>
</feature>
<reference evidence="13" key="2">
    <citation type="submission" date="2025-09" db="UniProtKB">
        <authorList>
            <consortium name="Ensembl"/>
        </authorList>
    </citation>
    <scope>IDENTIFICATION</scope>
</reference>
<feature type="compositionally biased region" description="Basic and acidic residues" evidence="10">
    <location>
        <begin position="496"/>
        <end position="509"/>
    </location>
</feature>
<evidence type="ECO:0000313" key="13">
    <source>
        <dbReference type="Ensembl" id="ENSDLAP00005079645.1"/>
    </source>
</evidence>
<gene>
    <name evidence="13" type="primary">LOC127360397</name>
</gene>
<keyword evidence="14" id="KW-1185">Reference proteome</keyword>
<evidence type="ECO:0000256" key="2">
    <source>
        <dbReference type="ARBA" id="ARBA00022723"/>
    </source>
</evidence>
<dbReference type="AlphaFoldDB" id="A0A8P4KM62"/>
<dbReference type="OMA" id="CHICGMD"/>
<dbReference type="GO" id="GO:0005634">
    <property type="term" value="C:nucleus"/>
    <property type="evidence" value="ECO:0007669"/>
    <property type="project" value="UniProtKB-SubCell"/>
</dbReference>
<feature type="domain" description="C2H2-type" evidence="11">
    <location>
        <begin position="439"/>
        <end position="466"/>
    </location>
</feature>
<dbReference type="Pfam" id="PF05485">
    <property type="entry name" value="THAP"/>
    <property type="match status" value="1"/>
</dbReference>
<feature type="domain" description="THAP-type" evidence="12">
    <location>
        <begin position="126"/>
        <end position="211"/>
    </location>
</feature>
<feature type="compositionally biased region" description="Basic and acidic residues" evidence="10">
    <location>
        <begin position="1"/>
        <end position="29"/>
    </location>
</feature>
<dbReference type="FunFam" id="3.30.160.60:FF:000624">
    <property type="entry name" value="zinc finger protein 697"/>
    <property type="match status" value="2"/>
</dbReference>
<dbReference type="Proteomes" id="UP000694389">
    <property type="component" value="Unassembled WGS sequence"/>
</dbReference>
<dbReference type="Pfam" id="PF00096">
    <property type="entry name" value="zf-C2H2"/>
    <property type="match status" value="3"/>
</dbReference>
<dbReference type="GO" id="GO:0008270">
    <property type="term" value="F:zinc ion binding"/>
    <property type="evidence" value="ECO:0007669"/>
    <property type="project" value="UniProtKB-KW"/>
</dbReference>
<evidence type="ECO:0000256" key="10">
    <source>
        <dbReference type="SAM" id="MobiDB-lite"/>
    </source>
</evidence>
<dbReference type="SMART" id="SM00980">
    <property type="entry name" value="THAP"/>
    <property type="match status" value="1"/>
</dbReference>